<sequence>MLNKMSINPNRGVKCSLYKYFMISDRKKGGRKC</sequence>
<proteinExistence type="predicted"/>
<protein>
    <submittedName>
        <fullName evidence="1">Uncharacterized protein</fullName>
    </submittedName>
</protein>
<organism evidence="1">
    <name type="scientific">Siphoviridae sp. ct7aK2</name>
    <dbReference type="NCBI Taxonomy" id="2825351"/>
    <lineage>
        <taxon>Viruses</taxon>
        <taxon>Duplodnaviria</taxon>
        <taxon>Heunggongvirae</taxon>
        <taxon>Uroviricota</taxon>
        <taxon>Caudoviricetes</taxon>
    </lineage>
</organism>
<name>A0A8S5U9B0_9CAUD</name>
<evidence type="ECO:0000313" key="1">
    <source>
        <dbReference type="EMBL" id="DAF91063.1"/>
    </source>
</evidence>
<dbReference type="EMBL" id="BK016044">
    <property type="protein sequence ID" value="DAF91063.1"/>
    <property type="molecule type" value="Genomic_DNA"/>
</dbReference>
<accession>A0A8S5U9B0</accession>
<reference evidence="1" key="1">
    <citation type="journal article" date="2021" name="Proc. Natl. Acad. Sci. U.S.A.">
        <title>A Catalog of Tens of Thousands of Viruses from Human Metagenomes Reveals Hidden Associations with Chronic Diseases.</title>
        <authorList>
            <person name="Tisza M.J."/>
            <person name="Buck C.B."/>
        </authorList>
    </citation>
    <scope>NUCLEOTIDE SEQUENCE</scope>
    <source>
        <strain evidence="1">Ct7aK2</strain>
    </source>
</reference>